<dbReference type="RefSeq" id="WP_146527675.1">
    <property type="nucleotide sequence ID" value="NZ_SJPV01000005.1"/>
</dbReference>
<dbReference type="SMART" id="SM01118">
    <property type="entry name" value="CYTH"/>
    <property type="match status" value="1"/>
</dbReference>
<dbReference type="EMBL" id="SJPV01000005">
    <property type="protein sequence ID" value="TWU37320.1"/>
    <property type="molecule type" value="Genomic_DNA"/>
</dbReference>
<comment type="caution">
    <text evidence="2">The sequence shown here is derived from an EMBL/GenBank/DDBJ whole genome shotgun (WGS) entry which is preliminary data.</text>
</comment>
<feature type="domain" description="CYTH" evidence="1">
    <location>
        <begin position="1"/>
        <end position="182"/>
    </location>
</feature>
<dbReference type="Gene3D" id="2.40.320.10">
    <property type="entry name" value="Hypothetical Protein Pfu-838710-001"/>
    <property type="match status" value="1"/>
</dbReference>
<accession>A0A5C6DKD9</accession>
<gene>
    <name evidence="2" type="ORF">Poly41_34500</name>
</gene>
<dbReference type="InterPro" id="IPR023577">
    <property type="entry name" value="CYTH_domain"/>
</dbReference>
<sequence length="185" mass="21509">MFEIEQKYRIRDSKRVQAMLLELGMIPADLDHHCDTYYNHPCRDFAESKEALRVRRVNEVPYITYKGPKLPGEIKARRELEWILSPGDDRGDKTEQLLTLLGFHRVAEVKKIRQSFDPPKGELDGFVIVLDEVEQLGQFAEIERMARNESEVEKARAQIQQLATRLGLDSPEPRSYLRMLLENIG</sequence>
<dbReference type="OrthoDB" id="269802at2"/>
<proteinExistence type="predicted"/>
<protein>
    <submittedName>
        <fullName evidence="2">CYTH domain protein</fullName>
    </submittedName>
</protein>
<evidence type="ECO:0000259" key="1">
    <source>
        <dbReference type="PROSITE" id="PS51707"/>
    </source>
</evidence>
<reference evidence="2 3" key="1">
    <citation type="submission" date="2019-02" db="EMBL/GenBank/DDBJ databases">
        <title>Deep-cultivation of Planctomycetes and their phenomic and genomic characterization uncovers novel biology.</title>
        <authorList>
            <person name="Wiegand S."/>
            <person name="Jogler M."/>
            <person name="Boedeker C."/>
            <person name="Pinto D."/>
            <person name="Vollmers J."/>
            <person name="Rivas-Marin E."/>
            <person name="Kohn T."/>
            <person name="Peeters S.H."/>
            <person name="Heuer A."/>
            <person name="Rast P."/>
            <person name="Oberbeckmann S."/>
            <person name="Bunk B."/>
            <person name="Jeske O."/>
            <person name="Meyerdierks A."/>
            <person name="Storesund J.E."/>
            <person name="Kallscheuer N."/>
            <person name="Luecker S."/>
            <person name="Lage O.M."/>
            <person name="Pohl T."/>
            <person name="Merkel B.J."/>
            <person name="Hornburger P."/>
            <person name="Mueller R.-W."/>
            <person name="Bruemmer F."/>
            <person name="Labrenz M."/>
            <person name="Spormann A.M."/>
            <person name="Op Den Camp H."/>
            <person name="Overmann J."/>
            <person name="Amann R."/>
            <person name="Jetten M.S.M."/>
            <person name="Mascher T."/>
            <person name="Medema M.H."/>
            <person name="Devos D.P."/>
            <person name="Kaster A.-K."/>
            <person name="Ovreas L."/>
            <person name="Rohde M."/>
            <person name="Galperin M.Y."/>
            <person name="Jogler C."/>
        </authorList>
    </citation>
    <scope>NUCLEOTIDE SEQUENCE [LARGE SCALE GENOMIC DNA]</scope>
    <source>
        <strain evidence="2 3">Poly41</strain>
    </source>
</reference>
<dbReference type="InterPro" id="IPR008173">
    <property type="entry name" value="Adenylyl_cyclase_CyaB"/>
</dbReference>
<dbReference type="Pfam" id="PF01928">
    <property type="entry name" value="CYTH"/>
    <property type="match status" value="1"/>
</dbReference>
<dbReference type="SUPFAM" id="SSF55154">
    <property type="entry name" value="CYTH-like phosphatases"/>
    <property type="match status" value="1"/>
</dbReference>
<dbReference type="PANTHER" id="PTHR21028:SF2">
    <property type="entry name" value="CYTH DOMAIN-CONTAINING PROTEIN"/>
    <property type="match status" value="1"/>
</dbReference>
<dbReference type="PROSITE" id="PS51707">
    <property type="entry name" value="CYTH"/>
    <property type="match status" value="1"/>
</dbReference>
<keyword evidence="3" id="KW-1185">Reference proteome</keyword>
<organism evidence="2 3">
    <name type="scientific">Novipirellula artificiosorum</name>
    <dbReference type="NCBI Taxonomy" id="2528016"/>
    <lineage>
        <taxon>Bacteria</taxon>
        <taxon>Pseudomonadati</taxon>
        <taxon>Planctomycetota</taxon>
        <taxon>Planctomycetia</taxon>
        <taxon>Pirellulales</taxon>
        <taxon>Pirellulaceae</taxon>
        <taxon>Novipirellula</taxon>
    </lineage>
</organism>
<evidence type="ECO:0000313" key="2">
    <source>
        <dbReference type="EMBL" id="TWU37320.1"/>
    </source>
</evidence>
<dbReference type="Proteomes" id="UP000319143">
    <property type="component" value="Unassembled WGS sequence"/>
</dbReference>
<dbReference type="InterPro" id="IPR033469">
    <property type="entry name" value="CYTH-like_dom_sf"/>
</dbReference>
<dbReference type="AlphaFoldDB" id="A0A5C6DKD9"/>
<dbReference type="PANTHER" id="PTHR21028">
    <property type="entry name" value="SI:CH211-156B7.4"/>
    <property type="match status" value="1"/>
</dbReference>
<dbReference type="NCBIfam" id="TIGR00318">
    <property type="entry name" value="cyaB"/>
    <property type="match status" value="1"/>
</dbReference>
<name>A0A5C6DKD9_9BACT</name>
<dbReference type="CDD" id="cd07890">
    <property type="entry name" value="CYTH-like_AC_IV-like"/>
    <property type="match status" value="1"/>
</dbReference>
<evidence type="ECO:0000313" key="3">
    <source>
        <dbReference type="Proteomes" id="UP000319143"/>
    </source>
</evidence>